<dbReference type="GO" id="GO:0008270">
    <property type="term" value="F:zinc ion binding"/>
    <property type="evidence" value="ECO:0007669"/>
    <property type="project" value="UniProtKB-UniRule"/>
</dbReference>
<dbReference type="RefSeq" id="WP_407940482.1">
    <property type="nucleotide sequence ID" value="NZ_LT607410.1"/>
</dbReference>
<dbReference type="PANTHER" id="PTHR43126:SF1">
    <property type="entry name" value="D-ALANYL-D-ALANINE DIPEPTIDASE"/>
    <property type="match status" value="1"/>
</dbReference>
<feature type="binding site" evidence="9">
    <location>
        <position position="275"/>
    </location>
    <ligand>
        <name>Zn(2+)</name>
        <dbReference type="ChEBI" id="CHEBI:29105"/>
        <note>catalytic</note>
    </ligand>
</feature>
<keyword evidence="8" id="KW-0961">Cell wall biogenesis/degradation</keyword>
<feature type="binding site" evidence="9">
    <location>
        <position position="190"/>
    </location>
    <ligand>
        <name>Zn(2+)</name>
        <dbReference type="ChEBI" id="CHEBI:29105"/>
        <note>catalytic</note>
    </ligand>
</feature>
<feature type="binding site" evidence="9">
    <location>
        <position position="183"/>
    </location>
    <ligand>
        <name>Zn(2+)</name>
        <dbReference type="ChEBI" id="CHEBI:29105"/>
        <note>catalytic</note>
    </ligand>
</feature>
<gene>
    <name evidence="11" type="ORF">GA0074696_3184</name>
</gene>
<keyword evidence="5 9" id="KW-0862">Zinc</keyword>
<evidence type="ECO:0000256" key="7">
    <source>
        <dbReference type="ARBA" id="ARBA00023049"/>
    </source>
</evidence>
<evidence type="ECO:0000313" key="11">
    <source>
        <dbReference type="EMBL" id="SCF17685.1"/>
    </source>
</evidence>
<dbReference type="Pfam" id="PF01427">
    <property type="entry name" value="Peptidase_M15"/>
    <property type="match status" value="2"/>
</dbReference>
<evidence type="ECO:0000256" key="4">
    <source>
        <dbReference type="ARBA" id="ARBA00022801"/>
    </source>
</evidence>
<accession>A0A1C4YAF6</accession>
<feature type="region of interest" description="Disordered" evidence="10">
    <location>
        <begin position="1"/>
        <end position="24"/>
    </location>
</feature>
<dbReference type="CDD" id="cd14817">
    <property type="entry name" value="D-Ala-D-Ala_dipeptidase_VanX"/>
    <property type="match status" value="1"/>
</dbReference>
<dbReference type="EC" id="3.4.13.22" evidence="9"/>
<organism evidence="11 12">
    <name type="scientific">Micromonospora purpureochromogenes</name>
    <dbReference type="NCBI Taxonomy" id="47872"/>
    <lineage>
        <taxon>Bacteria</taxon>
        <taxon>Bacillati</taxon>
        <taxon>Actinomycetota</taxon>
        <taxon>Actinomycetes</taxon>
        <taxon>Micromonosporales</taxon>
        <taxon>Micromonosporaceae</taxon>
        <taxon>Micromonospora</taxon>
    </lineage>
</organism>
<evidence type="ECO:0000256" key="3">
    <source>
        <dbReference type="ARBA" id="ARBA00022723"/>
    </source>
</evidence>
<dbReference type="GO" id="GO:0160237">
    <property type="term" value="F:D-Ala-D-Ala dipeptidase activity"/>
    <property type="evidence" value="ECO:0007669"/>
    <property type="project" value="UniProtKB-EC"/>
</dbReference>
<dbReference type="GO" id="GO:0071555">
    <property type="term" value="P:cell wall organization"/>
    <property type="evidence" value="ECO:0007669"/>
    <property type="project" value="UniProtKB-KW"/>
</dbReference>
<dbReference type="HAMAP" id="MF_01924">
    <property type="entry name" value="A_A_dipeptidase"/>
    <property type="match status" value="1"/>
</dbReference>
<evidence type="ECO:0000256" key="6">
    <source>
        <dbReference type="ARBA" id="ARBA00022997"/>
    </source>
</evidence>
<sequence length="300" mass="32737">MTPARARTRAVTPACRERPGAVPPSGARRVARALALLLAVAAVAGCQRPPGPAPRPSAVTPSPSGSPAPADFVVLSEVDPSITVDIRYATAHNFVGRPVDGYPEPLCLLTRKAAEALRRVQAAARAQGRSLRVYDCYRPQRAADDFVRWAKDPADDKTKAEFYPHVAKSKLFDDGYIGAPTSHSSGSTLDLTLEPVPASPGATYHPGQPLVACTAPAGQRFADGGVDMGTGFDCFDPRAHTDDPRITGTPRQNRQLLRRLMERAGFVNYDREWWHYRYADEPYPDRYFDFPVAVSSLRPR</sequence>
<feature type="site" description="Transition state stabilizer" evidence="9">
    <location>
        <position position="138"/>
    </location>
</feature>
<dbReference type="GO" id="GO:0008237">
    <property type="term" value="F:metallopeptidase activity"/>
    <property type="evidence" value="ECO:0007669"/>
    <property type="project" value="UniProtKB-KW"/>
</dbReference>
<comment type="catalytic activity">
    <reaction evidence="1 9">
        <text>D-alanyl-D-alanine + H2O = 2 D-alanine</text>
        <dbReference type="Rhea" id="RHEA:20661"/>
        <dbReference type="ChEBI" id="CHEBI:15377"/>
        <dbReference type="ChEBI" id="CHEBI:57416"/>
        <dbReference type="ChEBI" id="CHEBI:57822"/>
        <dbReference type="EC" id="3.4.13.22"/>
    </reaction>
</comment>
<dbReference type="InterPro" id="IPR009045">
    <property type="entry name" value="Zn_M74/Hedgehog-like"/>
</dbReference>
<dbReference type="SUPFAM" id="SSF55166">
    <property type="entry name" value="Hedgehog/DD-peptidase"/>
    <property type="match status" value="1"/>
</dbReference>
<dbReference type="PANTHER" id="PTHR43126">
    <property type="entry name" value="D-ALANYL-D-ALANINE DIPEPTIDASE"/>
    <property type="match status" value="1"/>
</dbReference>
<dbReference type="EMBL" id="LT607410">
    <property type="protein sequence ID" value="SCF17685.1"/>
    <property type="molecule type" value="Genomic_DNA"/>
</dbReference>
<feature type="active site" description="Proton donor/acceptor" evidence="9">
    <location>
        <position position="272"/>
    </location>
</feature>
<keyword evidence="2 9" id="KW-0645">Protease</keyword>
<dbReference type="Proteomes" id="UP000198228">
    <property type="component" value="Chromosome I"/>
</dbReference>
<dbReference type="GO" id="GO:0006508">
    <property type="term" value="P:proteolysis"/>
    <property type="evidence" value="ECO:0007669"/>
    <property type="project" value="UniProtKB-KW"/>
</dbReference>
<protein>
    <recommendedName>
        <fullName evidence="9">D-alanyl-D-alanine dipeptidase</fullName>
        <shortName evidence="9">D-Ala-D-Ala dipeptidase</shortName>
        <ecNumber evidence="9">3.4.13.22</ecNumber>
    </recommendedName>
</protein>
<evidence type="ECO:0000256" key="1">
    <source>
        <dbReference type="ARBA" id="ARBA00001362"/>
    </source>
</evidence>
<keyword evidence="7 9" id="KW-0482">Metalloprotease</keyword>
<comment type="cofactor">
    <cofactor evidence="9">
        <name>Zn(2+)</name>
        <dbReference type="ChEBI" id="CHEBI:29105"/>
    </cofactor>
    <text evidence="9">Binds 1 zinc ion per subunit.</text>
</comment>
<proteinExistence type="inferred from homology"/>
<reference evidence="11 12" key="1">
    <citation type="submission" date="2016-06" db="EMBL/GenBank/DDBJ databases">
        <authorList>
            <person name="Kjaerup R.B."/>
            <person name="Dalgaard T.S."/>
            <person name="Juul-Madsen H.R."/>
        </authorList>
    </citation>
    <scope>NUCLEOTIDE SEQUENCE [LARGE SCALE GENOMIC DNA]</scope>
    <source>
        <strain evidence="11 12">DSM 43821</strain>
    </source>
</reference>
<feature type="compositionally biased region" description="Low complexity" evidence="10">
    <location>
        <begin position="1"/>
        <end position="14"/>
    </location>
</feature>
<comment type="function">
    <text evidence="9">Catalyzes hydrolysis of the D-alanyl-D-alanine dipeptide.</text>
</comment>
<keyword evidence="3 9" id="KW-0479">Metal-binding</keyword>
<dbReference type="InterPro" id="IPR000755">
    <property type="entry name" value="A_A_dipeptidase"/>
</dbReference>
<comment type="similarity">
    <text evidence="9">Belongs to the peptidase M15D family.</text>
</comment>
<keyword evidence="4 9" id="KW-0378">Hydrolase</keyword>
<evidence type="ECO:0000313" key="12">
    <source>
        <dbReference type="Proteomes" id="UP000198228"/>
    </source>
</evidence>
<evidence type="ECO:0000256" key="8">
    <source>
        <dbReference type="ARBA" id="ARBA00023316"/>
    </source>
</evidence>
<evidence type="ECO:0000256" key="2">
    <source>
        <dbReference type="ARBA" id="ARBA00022670"/>
    </source>
</evidence>
<keyword evidence="6 9" id="KW-0224">Dipeptidase</keyword>
<evidence type="ECO:0000256" key="10">
    <source>
        <dbReference type="SAM" id="MobiDB-lite"/>
    </source>
</evidence>
<dbReference type="AlphaFoldDB" id="A0A1C4YAF6"/>
<evidence type="ECO:0000256" key="5">
    <source>
        <dbReference type="ARBA" id="ARBA00022833"/>
    </source>
</evidence>
<name>A0A1C4YAF6_9ACTN</name>
<dbReference type="Gene3D" id="3.30.1380.10">
    <property type="match status" value="1"/>
</dbReference>
<evidence type="ECO:0000256" key="9">
    <source>
        <dbReference type="HAMAP-Rule" id="MF_01924"/>
    </source>
</evidence>